<evidence type="ECO:0000313" key="2">
    <source>
        <dbReference type="Proteomes" id="UP000278351"/>
    </source>
</evidence>
<organism evidence="1 2">
    <name type="scientific">Chitinophaga lutea</name>
    <dbReference type="NCBI Taxonomy" id="2488634"/>
    <lineage>
        <taxon>Bacteria</taxon>
        <taxon>Pseudomonadati</taxon>
        <taxon>Bacteroidota</taxon>
        <taxon>Chitinophagia</taxon>
        <taxon>Chitinophagales</taxon>
        <taxon>Chitinophagaceae</taxon>
        <taxon>Chitinophaga</taxon>
    </lineage>
</organism>
<evidence type="ECO:0000313" key="1">
    <source>
        <dbReference type="EMBL" id="RPE09396.1"/>
    </source>
</evidence>
<dbReference type="Proteomes" id="UP000278351">
    <property type="component" value="Unassembled WGS sequence"/>
</dbReference>
<gene>
    <name evidence="1" type="ORF">EGT74_20595</name>
</gene>
<name>A0A3N4PMH8_9BACT</name>
<sequence>MTIFLVACKKEGVLQVEKEIVNVSISSFWAEPEVVTTLRMDNVILSDSFGTKMPLVINQTIEKVKGKQHLTLTDRKTGNVWIDTSLTVNGNFFSASILQLGEGVPQLIVKNEEQSDPAKKNFGFYYTDPNLPGALELELYRVVVNGSTIVSGADAPYAVFKGLTKGKFLGFTGIPYAKGFGVGERIVFKLKNAQTGEYVPNAGEIDPIRYTKGGRFFLPGAANLESMANHIFSIRVNVRPTGNTYTANSLVSY</sequence>
<reference evidence="1 2" key="1">
    <citation type="submission" date="2018-11" db="EMBL/GenBank/DDBJ databases">
        <title>Chitinophaga lutea sp.nov., isolate from arsenic contaminated soil.</title>
        <authorList>
            <person name="Zong Y."/>
        </authorList>
    </citation>
    <scope>NUCLEOTIDE SEQUENCE [LARGE SCALE GENOMIC DNA]</scope>
    <source>
        <strain evidence="1 2">ZY74</strain>
    </source>
</reference>
<comment type="caution">
    <text evidence="1">The sequence shown here is derived from an EMBL/GenBank/DDBJ whole genome shotgun (WGS) entry which is preliminary data.</text>
</comment>
<dbReference type="EMBL" id="RPDH01000002">
    <property type="protein sequence ID" value="RPE09396.1"/>
    <property type="molecule type" value="Genomic_DNA"/>
</dbReference>
<protein>
    <submittedName>
        <fullName evidence="1">Uncharacterized protein</fullName>
    </submittedName>
</protein>
<dbReference type="AlphaFoldDB" id="A0A3N4PMH8"/>
<keyword evidence="2" id="KW-1185">Reference proteome</keyword>
<accession>A0A3N4PMH8</accession>
<proteinExistence type="predicted"/>